<accession>A0AAW0ALL4</accession>
<evidence type="ECO:0000313" key="2">
    <source>
        <dbReference type="Proteomes" id="UP001362999"/>
    </source>
</evidence>
<dbReference type="EMBL" id="JAWWNJ010000058">
    <property type="protein sequence ID" value="KAK7013708.1"/>
    <property type="molecule type" value="Genomic_DNA"/>
</dbReference>
<name>A0AAW0ALL4_9AGAR</name>
<gene>
    <name evidence="1" type="ORF">R3P38DRAFT_3206271</name>
</gene>
<dbReference type="AlphaFoldDB" id="A0AAW0ALL4"/>
<sequence length="113" mass="12607">MDDGIPLTTRRSMKPDPYFQHECILPATPTRDGSAKLRRIAHKEILKLRAIDVQTALMSSPSALLEAVDAVEGQGTDFEVVWMLCLCRHPRKKMNREAPPDGRLAGRVIRSGV</sequence>
<reference evidence="1 2" key="1">
    <citation type="journal article" date="2024" name="J Genomics">
        <title>Draft genome sequencing and assembly of Favolaschia claudopus CIRM-BRFM 2984 isolated from oak limbs.</title>
        <authorList>
            <person name="Navarro D."/>
            <person name="Drula E."/>
            <person name="Chaduli D."/>
            <person name="Cazenave R."/>
            <person name="Ahrendt S."/>
            <person name="Wang J."/>
            <person name="Lipzen A."/>
            <person name="Daum C."/>
            <person name="Barry K."/>
            <person name="Grigoriev I.V."/>
            <person name="Favel A."/>
            <person name="Rosso M.N."/>
            <person name="Martin F."/>
        </authorList>
    </citation>
    <scope>NUCLEOTIDE SEQUENCE [LARGE SCALE GENOMIC DNA]</scope>
    <source>
        <strain evidence="1 2">CIRM-BRFM 2984</strain>
    </source>
</reference>
<keyword evidence="2" id="KW-1185">Reference proteome</keyword>
<evidence type="ECO:0000313" key="1">
    <source>
        <dbReference type="EMBL" id="KAK7013708.1"/>
    </source>
</evidence>
<proteinExistence type="predicted"/>
<dbReference type="Proteomes" id="UP001362999">
    <property type="component" value="Unassembled WGS sequence"/>
</dbReference>
<organism evidence="1 2">
    <name type="scientific">Favolaschia claudopus</name>
    <dbReference type="NCBI Taxonomy" id="2862362"/>
    <lineage>
        <taxon>Eukaryota</taxon>
        <taxon>Fungi</taxon>
        <taxon>Dikarya</taxon>
        <taxon>Basidiomycota</taxon>
        <taxon>Agaricomycotina</taxon>
        <taxon>Agaricomycetes</taxon>
        <taxon>Agaricomycetidae</taxon>
        <taxon>Agaricales</taxon>
        <taxon>Marasmiineae</taxon>
        <taxon>Mycenaceae</taxon>
        <taxon>Favolaschia</taxon>
    </lineage>
</organism>
<comment type="caution">
    <text evidence="1">The sequence shown here is derived from an EMBL/GenBank/DDBJ whole genome shotgun (WGS) entry which is preliminary data.</text>
</comment>
<protein>
    <submittedName>
        <fullName evidence="1">Uncharacterized protein</fullName>
    </submittedName>
</protein>